<feature type="non-terminal residue" evidence="6">
    <location>
        <position position="374"/>
    </location>
</feature>
<feature type="compositionally biased region" description="Low complexity" evidence="3">
    <location>
        <begin position="271"/>
        <end position="288"/>
    </location>
</feature>
<feature type="compositionally biased region" description="Low complexity" evidence="3">
    <location>
        <begin position="360"/>
        <end position="374"/>
    </location>
</feature>
<dbReference type="PROSITE" id="PS51294">
    <property type="entry name" value="HTH_MYB"/>
    <property type="match status" value="2"/>
</dbReference>
<evidence type="ECO:0000313" key="6">
    <source>
        <dbReference type="EMBL" id="KOO22409.1"/>
    </source>
</evidence>
<dbReference type="Gene3D" id="1.10.10.60">
    <property type="entry name" value="Homeodomain-like"/>
    <property type="match status" value="2"/>
</dbReference>
<keyword evidence="7" id="KW-1185">Reference proteome</keyword>
<dbReference type="InterPro" id="IPR009057">
    <property type="entry name" value="Homeodomain-like_sf"/>
</dbReference>
<organism evidence="6 7">
    <name type="scientific">Chrysochromulina tobinii</name>
    <dbReference type="NCBI Taxonomy" id="1460289"/>
    <lineage>
        <taxon>Eukaryota</taxon>
        <taxon>Haptista</taxon>
        <taxon>Haptophyta</taxon>
        <taxon>Prymnesiophyceae</taxon>
        <taxon>Prymnesiales</taxon>
        <taxon>Chrysochromulinaceae</taxon>
        <taxon>Chrysochromulina</taxon>
    </lineage>
</organism>
<dbReference type="GO" id="GO:0000981">
    <property type="term" value="F:DNA-binding transcription factor activity, RNA polymerase II-specific"/>
    <property type="evidence" value="ECO:0007669"/>
    <property type="project" value="TreeGrafter"/>
</dbReference>
<name>A0A0M0J728_9EUKA</name>
<sequence>MTGSTVSPAPLNISLDDIKPGADAVLVACFSGSNAPPPEECTSRSSYCAADISAALSMSYPSPDAQQPHSPSYGLEEIETPNNASSSTAPWVGATVVATTPLAKAASVRKQAWKTHEDARLLELVELHGASNWSRIAAELPSRIGKQCRERWHNHLSPSVKKESFSEDEDRAIMEAVAAHGTKWAHIVKLIPGRTDNAIKNRWNSTTRRMLRIQRRCGGSVPGLGDVDLAQMDAQAIAKQMIAQGVSASDAQQPKPLAKRKLSTSTKGDKGASAAAAAGEGAEAADGATGEGADGATSADKSTAKVARRAVGKGPRGSKKTDGLALLRAATMRSAEDQSGEGGEGGADGGSPDTQRARSRGSSGPPSSPSSPEG</sequence>
<dbReference type="FunFam" id="1.10.10.60:FF:000010">
    <property type="entry name" value="Transcriptional activator Myb isoform A"/>
    <property type="match status" value="1"/>
</dbReference>
<protein>
    <submittedName>
        <fullName evidence="6">Myb family transcription factor</fullName>
    </submittedName>
</protein>
<proteinExistence type="predicted"/>
<dbReference type="GO" id="GO:0005634">
    <property type="term" value="C:nucleus"/>
    <property type="evidence" value="ECO:0007669"/>
    <property type="project" value="TreeGrafter"/>
</dbReference>
<comment type="caution">
    <text evidence="6">The sequence shown here is derived from an EMBL/GenBank/DDBJ whole genome shotgun (WGS) entry which is preliminary data.</text>
</comment>
<evidence type="ECO:0000259" key="4">
    <source>
        <dbReference type="PROSITE" id="PS50090"/>
    </source>
</evidence>
<keyword evidence="1" id="KW-0677">Repeat</keyword>
<dbReference type="InterPro" id="IPR001005">
    <property type="entry name" value="SANT/Myb"/>
</dbReference>
<reference evidence="7" key="1">
    <citation type="journal article" date="2015" name="PLoS Genet.">
        <title>Genome Sequence and Transcriptome Analyses of Chrysochromulina tobin: Metabolic Tools for Enhanced Algal Fitness in the Prominent Order Prymnesiales (Haptophyceae).</title>
        <authorList>
            <person name="Hovde B.T."/>
            <person name="Deodato C.R."/>
            <person name="Hunsperger H.M."/>
            <person name="Ryken S.A."/>
            <person name="Yost W."/>
            <person name="Jha R.K."/>
            <person name="Patterson J."/>
            <person name="Monnat R.J. Jr."/>
            <person name="Barlow S.B."/>
            <person name="Starkenburg S.R."/>
            <person name="Cattolico R.A."/>
        </authorList>
    </citation>
    <scope>NUCLEOTIDE SEQUENCE</scope>
    <source>
        <strain evidence="7">CCMP291</strain>
    </source>
</reference>
<dbReference type="AlphaFoldDB" id="A0A0M0J728"/>
<dbReference type="SMART" id="SM00717">
    <property type="entry name" value="SANT"/>
    <property type="match status" value="2"/>
</dbReference>
<feature type="region of interest" description="Disordered" evidence="3">
    <location>
        <begin position="246"/>
        <end position="374"/>
    </location>
</feature>
<dbReference type="SUPFAM" id="SSF46689">
    <property type="entry name" value="Homeodomain-like"/>
    <property type="match status" value="1"/>
</dbReference>
<feature type="compositionally biased region" description="Gly residues" evidence="3">
    <location>
        <begin position="340"/>
        <end position="349"/>
    </location>
</feature>
<dbReference type="Proteomes" id="UP000037460">
    <property type="component" value="Unassembled WGS sequence"/>
</dbReference>
<dbReference type="GO" id="GO:0000978">
    <property type="term" value="F:RNA polymerase II cis-regulatory region sequence-specific DNA binding"/>
    <property type="evidence" value="ECO:0007669"/>
    <property type="project" value="TreeGrafter"/>
</dbReference>
<dbReference type="CDD" id="cd00167">
    <property type="entry name" value="SANT"/>
    <property type="match status" value="2"/>
</dbReference>
<feature type="domain" description="HTH myb-type" evidence="5">
    <location>
        <begin position="161"/>
        <end position="211"/>
    </location>
</feature>
<dbReference type="PROSITE" id="PS50090">
    <property type="entry name" value="MYB_LIKE"/>
    <property type="match status" value="2"/>
</dbReference>
<keyword evidence="2" id="KW-0238">DNA-binding</keyword>
<dbReference type="Pfam" id="PF00249">
    <property type="entry name" value="Myb_DNA-binding"/>
    <property type="match status" value="2"/>
</dbReference>
<evidence type="ECO:0000313" key="7">
    <source>
        <dbReference type="Proteomes" id="UP000037460"/>
    </source>
</evidence>
<dbReference type="InterPro" id="IPR017930">
    <property type="entry name" value="Myb_dom"/>
</dbReference>
<evidence type="ECO:0000256" key="2">
    <source>
        <dbReference type="ARBA" id="ARBA00023125"/>
    </source>
</evidence>
<evidence type="ECO:0000256" key="3">
    <source>
        <dbReference type="SAM" id="MobiDB-lite"/>
    </source>
</evidence>
<accession>A0A0M0J728</accession>
<dbReference type="PANTHER" id="PTHR45614:SF25">
    <property type="entry name" value="MYB PROTEIN"/>
    <property type="match status" value="1"/>
</dbReference>
<evidence type="ECO:0000256" key="1">
    <source>
        <dbReference type="ARBA" id="ARBA00022737"/>
    </source>
</evidence>
<feature type="domain" description="Myb-like" evidence="4">
    <location>
        <begin position="105"/>
        <end position="156"/>
    </location>
</feature>
<evidence type="ECO:0000259" key="5">
    <source>
        <dbReference type="PROSITE" id="PS51294"/>
    </source>
</evidence>
<dbReference type="OrthoDB" id="2143914at2759"/>
<feature type="domain" description="Myb-like" evidence="4">
    <location>
        <begin position="157"/>
        <end position="207"/>
    </location>
</feature>
<dbReference type="PANTHER" id="PTHR45614">
    <property type="entry name" value="MYB PROTEIN-RELATED"/>
    <property type="match status" value="1"/>
</dbReference>
<dbReference type="InterPro" id="IPR050560">
    <property type="entry name" value="MYB_TF"/>
</dbReference>
<dbReference type="EMBL" id="JWZX01003279">
    <property type="protein sequence ID" value="KOO22409.1"/>
    <property type="molecule type" value="Genomic_DNA"/>
</dbReference>
<gene>
    <name evidence="6" type="ORF">Ctob_005104</name>
</gene>
<feature type="domain" description="HTH myb-type" evidence="5">
    <location>
        <begin position="105"/>
        <end position="160"/>
    </location>
</feature>